<sequence length="205" mass="23418">MYTETLAPKTKSVFGKLSQGDAVKSFYLSGGTALALHLGHRESEDLDFFTKEEFNPQLLQRQLEKSFKLSGIALEADMFNCYVDGVKLQFLHYPYKLISEPATLDGIEISSIADIACTKLITVSARGSKKDFIDLFFILQKFSLSKLFELLTKKYSQVDYNLLHILKSLVYFDTAEDEPMPKMHKAVSWIEVKKFMVETTKNFKI</sequence>
<name>A0A0G1RU64_9BACT</name>
<dbReference type="EMBL" id="LCMI01000003">
    <property type="protein sequence ID" value="KKU33528.1"/>
    <property type="molecule type" value="Genomic_DNA"/>
</dbReference>
<proteinExistence type="predicted"/>
<dbReference type="Proteomes" id="UP000034794">
    <property type="component" value="Unassembled WGS sequence"/>
</dbReference>
<dbReference type="PATRIC" id="fig|1618381.3.peg.374"/>
<evidence type="ECO:0000313" key="2">
    <source>
        <dbReference type="Proteomes" id="UP000034794"/>
    </source>
</evidence>
<accession>A0A0G1RU64</accession>
<evidence type="ECO:0000313" key="1">
    <source>
        <dbReference type="EMBL" id="KKU33528.1"/>
    </source>
</evidence>
<evidence type="ECO:0008006" key="3">
    <source>
        <dbReference type="Google" id="ProtNLM"/>
    </source>
</evidence>
<reference evidence="1 2" key="1">
    <citation type="journal article" date="2015" name="Nature">
        <title>rRNA introns, odd ribosomes, and small enigmatic genomes across a large radiation of phyla.</title>
        <authorList>
            <person name="Brown C.T."/>
            <person name="Hug L.A."/>
            <person name="Thomas B.C."/>
            <person name="Sharon I."/>
            <person name="Castelle C.J."/>
            <person name="Singh A."/>
            <person name="Wilkins M.J."/>
            <person name="Williams K.H."/>
            <person name="Banfield J.F."/>
        </authorList>
    </citation>
    <scope>NUCLEOTIDE SEQUENCE [LARGE SCALE GENOMIC DNA]</scope>
</reference>
<protein>
    <recommendedName>
        <fullName evidence="3">Nucleotidyl transferase AbiEii/AbiGii toxin family protein</fullName>
    </recommendedName>
</protein>
<gene>
    <name evidence="1" type="ORF">UX47_C0003G0051</name>
</gene>
<dbReference type="Pfam" id="PF08843">
    <property type="entry name" value="AbiEii"/>
    <property type="match status" value="1"/>
</dbReference>
<organism evidence="1 2">
    <name type="scientific">Candidatus Collierbacteria bacterium GW2011_GWA2_46_26</name>
    <dbReference type="NCBI Taxonomy" id="1618381"/>
    <lineage>
        <taxon>Bacteria</taxon>
        <taxon>Candidatus Collieribacteriota</taxon>
    </lineage>
</organism>
<dbReference type="AlphaFoldDB" id="A0A0G1RU64"/>
<dbReference type="Gene3D" id="3.10.450.620">
    <property type="entry name" value="JHP933, nucleotidyltransferase-like core domain"/>
    <property type="match status" value="1"/>
</dbReference>
<dbReference type="InterPro" id="IPR014942">
    <property type="entry name" value="AbiEii"/>
</dbReference>
<comment type="caution">
    <text evidence="1">The sequence shown here is derived from an EMBL/GenBank/DDBJ whole genome shotgun (WGS) entry which is preliminary data.</text>
</comment>